<dbReference type="EC" id="4.1.3.27" evidence="1"/>
<dbReference type="InterPro" id="IPR017926">
    <property type="entry name" value="GATASE"/>
</dbReference>
<evidence type="ECO:0000259" key="5">
    <source>
        <dbReference type="Pfam" id="PF00117"/>
    </source>
</evidence>
<evidence type="ECO:0000256" key="2">
    <source>
        <dbReference type="ARBA" id="ARBA00022962"/>
    </source>
</evidence>
<dbReference type="InterPro" id="IPR029062">
    <property type="entry name" value="Class_I_gatase-like"/>
</dbReference>
<keyword evidence="3" id="KW-0456">Lyase</keyword>
<dbReference type="InterPro" id="IPR005801">
    <property type="entry name" value="ADC_synthase"/>
</dbReference>
<dbReference type="AlphaFoldDB" id="A0A6M1KUG2"/>
<feature type="domain" description="Chorismate-utilising enzyme C-terminal" evidence="6">
    <location>
        <begin position="122"/>
        <end position="380"/>
    </location>
</feature>
<evidence type="ECO:0000256" key="1">
    <source>
        <dbReference type="ARBA" id="ARBA00012266"/>
    </source>
</evidence>
<dbReference type="GO" id="GO:0004049">
    <property type="term" value="F:anthranilate synthase activity"/>
    <property type="evidence" value="ECO:0007669"/>
    <property type="project" value="UniProtKB-EC"/>
</dbReference>
<evidence type="ECO:0000256" key="4">
    <source>
        <dbReference type="ARBA" id="ARBA00047683"/>
    </source>
</evidence>
<dbReference type="Proteomes" id="UP000478148">
    <property type="component" value="Unassembled WGS sequence"/>
</dbReference>
<dbReference type="CDD" id="cd01743">
    <property type="entry name" value="GATase1_Anthranilate_Synthase"/>
    <property type="match status" value="1"/>
</dbReference>
<dbReference type="Pfam" id="PF00425">
    <property type="entry name" value="Chorismate_bind"/>
    <property type="match status" value="1"/>
</dbReference>
<dbReference type="PANTHER" id="PTHR11236">
    <property type="entry name" value="AMINOBENZOATE/ANTHRANILATE SYNTHASE"/>
    <property type="match status" value="1"/>
</dbReference>
<dbReference type="PRINTS" id="PR00097">
    <property type="entry name" value="ANTSNTHASEII"/>
</dbReference>
<dbReference type="SUPFAM" id="SSF56322">
    <property type="entry name" value="ADC synthase"/>
    <property type="match status" value="1"/>
</dbReference>
<dbReference type="PRINTS" id="PR00096">
    <property type="entry name" value="GATASE"/>
</dbReference>
<dbReference type="Gene3D" id="3.60.120.10">
    <property type="entry name" value="Anthranilate synthase"/>
    <property type="match status" value="1"/>
</dbReference>
<organism evidence="7 8">
    <name type="scientific">Verrucosispora sioxanthis</name>
    <dbReference type="NCBI Taxonomy" id="2499994"/>
    <lineage>
        <taxon>Bacteria</taxon>
        <taxon>Bacillati</taxon>
        <taxon>Actinomycetota</taxon>
        <taxon>Actinomycetes</taxon>
        <taxon>Micromonosporales</taxon>
        <taxon>Micromonosporaceae</taxon>
        <taxon>Micromonospora</taxon>
    </lineage>
</organism>
<evidence type="ECO:0000259" key="6">
    <source>
        <dbReference type="Pfam" id="PF00425"/>
    </source>
</evidence>
<evidence type="ECO:0000313" key="7">
    <source>
        <dbReference type="EMBL" id="NGM13648.1"/>
    </source>
</evidence>
<keyword evidence="2" id="KW-0315">Glutamine amidotransferase</keyword>
<dbReference type="Pfam" id="PF00117">
    <property type="entry name" value="GATase"/>
    <property type="match status" value="1"/>
</dbReference>
<proteinExistence type="predicted"/>
<dbReference type="InterPro" id="IPR019999">
    <property type="entry name" value="Anth_synth_I-like"/>
</dbReference>
<reference evidence="7 8" key="1">
    <citation type="submission" date="2020-02" db="EMBL/GenBank/DDBJ databases">
        <title>Draft Genome Sequence of Verrucosispora sp. Strain CWR15, Isolated from Gulf of Mexico Sponge.</title>
        <authorList>
            <person name="Kennedy S.J."/>
            <person name="Cella E."/>
            <person name="Azarian T."/>
            <person name="Baker B.J."/>
            <person name="Shaw L.N."/>
        </authorList>
    </citation>
    <scope>NUCLEOTIDE SEQUENCE [LARGE SCALE GENOMIC DNA]</scope>
    <source>
        <strain evidence="7 8">CWR15</strain>
    </source>
</reference>
<dbReference type="Gene3D" id="3.40.50.880">
    <property type="match status" value="1"/>
</dbReference>
<feature type="domain" description="Glutamine amidotransferase" evidence="5">
    <location>
        <begin position="447"/>
        <end position="627"/>
    </location>
</feature>
<dbReference type="RefSeq" id="WP_164447586.1">
    <property type="nucleotide sequence ID" value="NZ_SAIY01000004.1"/>
</dbReference>
<gene>
    <name evidence="7" type="ORF">ENC19_13730</name>
</gene>
<comment type="caution">
    <text evidence="7">The sequence shown here is derived from an EMBL/GenBank/DDBJ whole genome shotgun (WGS) entry which is preliminary data.</text>
</comment>
<dbReference type="SUPFAM" id="SSF52317">
    <property type="entry name" value="Class I glutamine amidotransferase-like"/>
    <property type="match status" value="1"/>
</dbReference>
<dbReference type="PROSITE" id="PS51273">
    <property type="entry name" value="GATASE_TYPE_1"/>
    <property type="match status" value="1"/>
</dbReference>
<evidence type="ECO:0000256" key="3">
    <source>
        <dbReference type="ARBA" id="ARBA00023239"/>
    </source>
</evidence>
<dbReference type="GO" id="GO:0000162">
    <property type="term" value="P:L-tryptophan biosynthetic process"/>
    <property type="evidence" value="ECO:0007669"/>
    <property type="project" value="TreeGrafter"/>
</dbReference>
<name>A0A6M1KUG2_9ACTN</name>
<dbReference type="InterPro" id="IPR006221">
    <property type="entry name" value="TrpG/PapA_dom"/>
</dbReference>
<evidence type="ECO:0000313" key="8">
    <source>
        <dbReference type="Proteomes" id="UP000478148"/>
    </source>
</evidence>
<accession>A0A6M1KUG2</accession>
<sequence>MRETPTVDLPALRAGQYEDFALLYRPQANGDQVELLAGTVGRIERLAELPAPTEADQAGIHSLVVVPFRQAHEQGYDCRDDGSPLLVLNVRATGMTSRSELLRQLPDAPVGLTDGGFDDGDDEYAETIRRVVRDEIGRGEGANFVIRRTFRALLSDASIDTALSVFRRLLSAEHGAYWTFLVRAGGHTFVGASPEQHVGVVDGQVTMNPISGTYRFGSTGPSPDEVLRFLADEKEVDELFMVVDEELKMMARICDRGGRVIGPYLKQMARIAHTEYLLAGRSGLDVRDLLRETMFAPTVTGSPVESAFRVISRHESTGRGYYSGVLALIGLDGAGRQTLDSAIMIRTMHLNPGGELSIGVGATLVRHSDPHAEVAETHAKIAALLDALQGSARTPRPAPARTAPELSDIPHVRRALRRRNRRLARFWLDDPDRRHPESGRLTDRRILVIDAEDQFTTMLAQQFRSLGPQVTVVPWHRPVEFDAADLVVVGPGPGDPRQYDNPKIARLRSLTAQLLSTERRFVSICLGHQVLADLLGYALIRKSAPNQGRQATIELFGRPRRVGFYNTFAALATTSQPDEEYGPVEASFDPRTGEIHSLRAARFQSLQFHPESVLSIDGLDVLAEILHELLSAEAVVNHR</sequence>
<keyword evidence="8" id="KW-1185">Reference proteome</keyword>
<comment type="catalytic activity">
    <reaction evidence="4">
        <text>chorismate + L-glutamine = anthranilate + pyruvate + L-glutamate + H(+)</text>
        <dbReference type="Rhea" id="RHEA:21732"/>
        <dbReference type="ChEBI" id="CHEBI:15361"/>
        <dbReference type="ChEBI" id="CHEBI:15378"/>
        <dbReference type="ChEBI" id="CHEBI:16567"/>
        <dbReference type="ChEBI" id="CHEBI:29748"/>
        <dbReference type="ChEBI" id="CHEBI:29985"/>
        <dbReference type="ChEBI" id="CHEBI:58359"/>
        <dbReference type="EC" id="4.1.3.27"/>
    </reaction>
</comment>
<dbReference type="InterPro" id="IPR015890">
    <property type="entry name" value="Chorismate_C"/>
</dbReference>
<protein>
    <recommendedName>
        <fullName evidence="1">anthranilate synthase</fullName>
        <ecNumber evidence="1">4.1.3.27</ecNumber>
    </recommendedName>
</protein>
<dbReference type="PANTHER" id="PTHR11236:SF49">
    <property type="entry name" value="ANTHRANILATE SYNTHASE COMPONENT 1"/>
    <property type="match status" value="1"/>
</dbReference>
<dbReference type="EMBL" id="SAIY01000004">
    <property type="protein sequence ID" value="NGM13648.1"/>
    <property type="molecule type" value="Genomic_DNA"/>
</dbReference>